<organism evidence="2 3">
    <name type="scientific">Muricoccus vinaceus</name>
    <dbReference type="NCBI Taxonomy" id="424704"/>
    <lineage>
        <taxon>Bacteria</taxon>
        <taxon>Pseudomonadati</taxon>
        <taxon>Pseudomonadota</taxon>
        <taxon>Alphaproteobacteria</taxon>
        <taxon>Acetobacterales</taxon>
        <taxon>Roseomonadaceae</taxon>
        <taxon>Muricoccus</taxon>
    </lineage>
</organism>
<gene>
    <name evidence="2" type="ORF">ACFFIC_08400</name>
</gene>
<evidence type="ECO:0000256" key="1">
    <source>
        <dbReference type="SAM" id="MobiDB-lite"/>
    </source>
</evidence>
<reference evidence="2 3" key="1">
    <citation type="submission" date="2024-09" db="EMBL/GenBank/DDBJ databases">
        <authorList>
            <person name="Sun Q."/>
            <person name="Mori K."/>
        </authorList>
    </citation>
    <scope>NUCLEOTIDE SEQUENCE [LARGE SCALE GENOMIC DNA]</scope>
    <source>
        <strain evidence="2 3">CCM 7468</strain>
    </source>
</reference>
<sequence>MQTNTSPLAHRQPLSTAHTTPRPGSAGTLSEAEIRQIVSEILG</sequence>
<protein>
    <submittedName>
        <fullName evidence="2">Uncharacterized protein</fullName>
    </submittedName>
</protein>
<evidence type="ECO:0000313" key="2">
    <source>
        <dbReference type="EMBL" id="MFC0385574.1"/>
    </source>
</evidence>
<feature type="region of interest" description="Disordered" evidence="1">
    <location>
        <begin position="1"/>
        <end position="32"/>
    </location>
</feature>
<evidence type="ECO:0000313" key="3">
    <source>
        <dbReference type="Proteomes" id="UP001589789"/>
    </source>
</evidence>
<accession>A0ABV6IQR4</accession>
<name>A0ABV6IQR4_9PROT</name>
<keyword evidence="3" id="KW-1185">Reference proteome</keyword>
<proteinExistence type="predicted"/>
<comment type="caution">
    <text evidence="2">The sequence shown here is derived from an EMBL/GenBank/DDBJ whole genome shotgun (WGS) entry which is preliminary data.</text>
</comment>
<dbReference type="RefSeq" id="WP_377049724.1">
    <property type="nucleotide sequence ID" value="NZ_JBHLVZ010000010.1"/>
</dbReference>
<feature type="compositionally biased region" description="Polar residues" evidence="1">
    <location>
        <begin position="1"/>
        <end position="19"/>
    </location>
</feature>
<dbReference type="EMBL" id="JBHLVZ010000010">
    <property type="protein sequence ID" value="MFC0385574.1"/>
    <property type="molecule type" value="Genomic_DNA"/>
</dbReference>
<dbReference type="Proteomes" id="UP001589789">
    <property type="component" value="Unassembled WGS sequence"/>
</dbReference>